<keyword evidence="2" id="KW-1185">Reference proteome</keyword>
<proteinExistence type="predicted"/>
<comment type="caution">
    <text evidence="1">The sequence shown here is derived from an EMBL/GenBank/DDBJ whole genome shotgun (WGS) entry which is preliminary data.</text>
</comment>
<dbReference type="EMBL" id="JAWDGP010005301">
    <property type="protein sequence ID" value="KAK3758042.1"/>
    <property type="molecule type" value="Genomic_DNA"/>
</dbReference>
<protein>
    <submittedName>
        <fullName evidence="1">Uncharacterized protein</fullName>
    </submittedName>
</protein>
<gene>
    <name evidence="1" type="ORF">RRG08_006621</name>
</gene>
<name>A0AAE1D5G5_9GAST</name>
<evidence type="ECO:0000313" key="2">
    <source>
        <dbReference type="Proteomes" id="UP001283361"/>
    </source>
</evidence>
<dbReference type="Proteomes" id="UP001283361">
    <property type="component" value="Unassembled WGS sequence"/>
</dbReference>
<sequence length="71" mass="7881">MTLIHLATSLHGPRNQGHAQVFLTQADNLILRDSDLASNFSISVYTDQEPGPHPLNLNTTNGQSHRVGYWL</sequence>
<accession>A0AAE1D5G5</accession>
<evidence type="ECO:0000313" key="1">
    <source>
        <dbReference type="EMBL" id="KAK3758042.1"/>
    </source>
</evidence>
<dbReference type="AlphaFoldDB" id="A0AAE1D5G5"/>
<reference evidence="1" key="1">
    <citation type="journal article" date="2023" name="G3 (Bethesda)">
        <title>A reference genome for the long-term kleptoplast-retaining sea slug Elysia crispata morphotype clarki.</title>
        <authorList>
            <person name="Eastman K.E."/>
            <person name="Pendleton A.L."/>
            <person name="Shaikh M.A."/>
            <person name="Suttiyut T."/>
            <person name="Ogas R."/>
            <person name="Tomko P."/>
            <person name="Gavelis G."/>
            <person name="Widhalm J.R."/>
            <person name="Wisecaver J.H."/>
        </authorList>
    </citation>
    <scope>NUCLEOTIDE SEQUENCE</scope>
    <source>
        <strain evidence="1">ECLA1</strain>
    </source>
</reference>
<organism evidence="1 2">
    <name type="scientific">Elysia crispata</name>
    <name type="common">lettuce slug</name>
    <dbReference type="NCBI Taxonomy" id="231223"/>
    <lineage>
        <taxon>Eukaryota</taxon>
        <taxon>Metazoa</taxon>
        <taxon>Spiralia</taxon>
        <taxon>Lophotrochozoa</taxon>
        <taxon>Mollusca</taxon>
        <taxon>Gastropoda</taxon>
        <taxon>Heterobranchia</taxon>
        <taxon>Euthyneura</taxon>
        <taxon>Panpulmonata</taxon>
        <taxon>Sacoglossa</taxon>
        <taxon>Placobranchoidea</taxon>
        <taxon>Plakobranchidae</taxon>
        <taxon>Elysia</taxon>
    </lineage>
</organism>